<name>A0ABP5LW69_9ACTN</name>
<keyword evidence="3" id="KW-1185">Reference proteome</keyword>
<feature type="region of interest" description="Disordered" evidence="1">
    <location>
        <begin position="69"/>
        <end position="105"/>
    </location>
</feature>
<proteinExistence type="predicted"/>
<protein>
    <submittedName>
        <fullName evidence="2">Uncharacterized protein</fullName>
    </submittedName>
</protein>
<feature type="compositionally biased region" description="Basic and acidic residues" evidence="1">
    <location>
        <begin position="75"/>
        <end position="87"/>
    </location>
</feature>
<evidence type="ECO:0000313" key="3">
    <source>
        <dbReference type="Proteomes" id="UP001422759"/>
    </source>
</evidence>
<reference evidence="3" key="1">
    <citation type="journal article" date="2019" name="Int. J. Syst. Evol. Microbiol.">
        <title>The Global Catalogue of Microorganisms (GCM) 10K type strain sequencing project: providing services to taxonomists for standard genome sequencing and annotation.</title>
        <authorList>
            <consortium name="The Broad Institute Genomics Platform"/>
            <consortium name="The Broad Institute Genome Sequencing Center for Infectious Disease"/>
            <person name="Wu L."/>
            <person name="Ma J."/>
        </authorList>
    </citation>
    <scope>NUCLEOTIDE SEQUENCE [LARGE SCALE GENOMIC DNA]</scope>
    <source>
        <strain evidence="3">JCM 14560</strain>
    </source>
</reference>
<accession>A0ABP5LW69</accession>
<organism evidence="2 3">
    <name type="scientific">Kitasatospora kazusensis</name>
    <dbReference type="NCBI Taxonomy" id="407974"/>
    <lineage>
        <taxon>Bacteria</taxon>
        <taxon>Bacillati</taxon>
        <taxon>Actinomycetota</taxon>
        <taxon>Actinomycetes</taxon>
        <taxon>Kitasatosporales</taxon>
        <taxon>Streptomycetaceae</taxon>
        <taxon>Kitasatospora</taxon>
    </lineage>
</organism>
<dbReference type="Proteomes" id="UP001422759">
    <property type="component" value="Unassembled WGS sequence"/>
</dbReference>
<evidence type="ECO:0000313" key="2">
    <source>
        <dbReference type="EMBL" id="GAA2155198.1"/>
    </source>
</evidence>
<sequence length="105" mass="10518">MAGRPISDSALDGVQDGALDLTPARTAQAGPPTRALGADTTTRAAAPAAAPAIAPAVVPAVVPAIAPSATPAAARDCRNPVAHDSHRQQGWSCPTIGPCQHWDEP</sequence>
<dbReference type="RefSeq" id="WP_344468657.1">
    <property type="nucleotide sequence ID" value="NZ_BAAANT010000045.1"/>
</dbReference>
<feature type="region of interest" description="Disordered" evidence="1">
    <location>
        <begin position="1"/>
        <end position="37"/>
    </location>
</feature>
<gene>
    <name evidence="2" type="ORF">GCM10009760_54890</name>
</gene>
<dbReference type="EMBL" id="BAAANT010000045">
    <property type="protein sequence ID" value="GAA2155198.1"/>
    <property type="molecule type" value="Genomic_DNA"/>
</dbReference>
<evidence type="ECO:0000256" key="1">
    <source>
        <dbReference type="SAM" id="MobiDB-lite"/>
    </source>
</evidence>
<comment type="caution">
    <text evidence="2">The sequence shown here is derived from an EMBL/GenBank/DDBJ whole genome shotgun (WGS) entry which is preliminary data.</text>
</comment>